<sequence length="384" mass="40163">MYRYSRGQPGQGGSLPRPAWGAGGGRATSPEPGSASGGGGGVGATGGSNEPDKDRLETAASQSEVIRQLENELMELRNACAWKDQRIAELSRTDVPVARLKRDVRLLAAELHHTRKELSESVRELQEYQGQLSHGDGDGNAPSRDVLEGLATGGGAPATPTAGSSAGRGSKDRGSGQDRSAQLSDRIAELAEENRQLKDQCKALQVQQIAAQAQAPASVDAAPVREQSFDSLLHNRQPSGSTTQRVPAQDREQQPMGSMAPPGSAGPSPTNNQMRPPFRGKSHVPQPSSATSMAPVPAHEEPLRQIVYSSARTENIATIGPTVLQGIGTLDGVASVAKVLLSRVQSSICCAAHRRPAMGMAVGMQGQPGQPGQLMGQMVGMPGM</sequence>
<feature type="region of interest" description="Disordered" evidence="1">
    <location>
        <begin position="231"/>
        <end position="298"/>
    </location>
</feature>
<reference evidence="2" key="1">
    <citation type="submission" date="2021-01" db="EMBL/GenBank/DDBJ databases">
        <authorList>
            <person name="Corre E."/>
            <person name="Pelletier E."/>
            <person name="Niang G."/>
            <person name="Scheremetjew M."/>
            <person name="Finn R."/>
            <person name="Kale V."/>
            <person name="Holt S."/>
            <person name="Cochrane G."/>
            <person name="Meng A."/>
            <person name="Brown T."/>
            <person name="Cohen L."/>
        </authorList>
    </citation>
    <scope>NUCLEOTIDE SEQUENCE</scope>
</reference>
<name>A0A7S1FDL4_NOCSC</name>
<evidence type="ECO:0000256" key="1">
    <source>
        <dbReference type="SAM" id="MobiDB-lite"/>
    </source>
</evidence>
<feature type="region of interest" description="Disordered" evidence="1">
    <location>
        <begin position="1"/>
        <end position="62"/>
    </location>
</feature>
<evidence type="ECO:0000313" key="2">
    <source>
        <dbReference type="EMBL" id="CAD8859283.1"/>
    </source>
</evidence>
<protein>
    <submittedName>
        <fullName evidence="2">Uncharacterized protein</fullName>
    </submittedName>
</protein>
<feature type="compositionally biased region" description="Gly residues" evidence="1">
    <location>
        <begin position="35"/>
        <end position="46"/>
    </location>
</feature>
<feature type="compositionally biased region" description="Low complexity" evidence="1">
    <location>
        <begin position="157"/>
        <end position="167"/>
    </location>
</feature>
<accession>A0A7S1FDL4</accession>
<dbReference type="EMBL" id="HBFQ01047288">
    <property type="protein sequence ID" value="CAD8859283.1"/>
    <property type="molecule type" value="Transcribed_RNA"/>
</dbReference>
<feature type="compositionally biased region" description="Polar residues" evidence="1">
    <location>
        <begin position="234"/>
        <end position="246"/>
    </location>
</feature>
<dbReference type="AlphaFoldDB" id="A0A7S1FDL4"/>
<gene>
    <name evidence="2" type="ORF">NSCI0253_LOCUS33637</name>
</gene>
<organism evidence="2">
    <name type="scientific">Noctiluca scintillans</name>
    <name type="common">Sea sparkle</name>
    <name type="synonym">Red tide dinoflagellate</name>
    <dbReference type="NCBI Taxonomy" id="2966"/>
    <lineage>
        <taxon>Eukaryota</taxon>
        <taxon>Sar</taxon>
        <taxon>Alveolata</taxon>
        <taxon>Dinophyceae</taxon>
        <taxon>Noctilucales</taxon>
        <taxon>Noctilucaceae</taxon>
        <taxon>Noctiluca</taxon>
    </lineage>
</organism>
<feature type="region of interest" description="Disordered" evidence="1">
    <location>
        <begin position="126"/>
        <end position="183"/>
    </location>
</feature>
<proteinExistence type="predicted"/>
<feature type="compositionally biased region" description="Low complexity" evidence="1">
    <location>
        <begin position="255"/>
        <end position="269"/>
    </location>
</feature>